<dbReference type="InterPro" id="IPR024267">
    <property type="entry name" value="DUF4878"/>
</dbReference>
<feature type="domain" description="DUF4878" evidence="2">
    <location>
        <begin position="20"/>
        <end position="131"/>
    </location>
</feature>
<feature type="chain" id="PRO_5044621599" evidence="1">
    <location>
        <begin position="23"/>
        <end position="135"/>
    </location>
</feature>
<feature type="signal peptide" evidence="1">
    <location>
        <begin position="1"/>
        <end position="22"/>
    </location>
</feature>
<dbReference type="EMBL" id="VBUC01000019">
    <property type="protein sequence ID" value="TLS97772.1"/>
    <property type="molecule type" value="Genomic_DNA"/>
</dbReference>
<dbReference type="AlphaFoldDB" id="A0A5J6RFT7"/>
<dbReference type="EMBL" id="CP054051">
    <property type="protein sequence ID" value="QKJ26950.1"/>
    <property type="molecule type" value="Genomic_DNA"/>
</dbReference>
<dbReference type="Pfam" id="PF12870">
    <property type="entry name" value="DUF4878"/>
    <property type="match status" value="1"/>
</dbReference>
<dbReference type="STRING" id="1442598.GCA_000522465_01087"/>
<reference evidence="4 5" key="1">
    <citation type="submission" date="2019-05" db="EMBL/GenBank/DDBJ databases">
        <title>Arcobacter cibarius and Arcobacter thereius providing challenges in identification an antibiotic susceptibility and Quinolone resistance.</title>
        <authorList>
            <person name="Busch A."/>
            <person name="Hanel I."/>
            <person name="Hotzel H."/>
            <person name="Tomaso H."/>
        </authorList>
    </citation>
    <scope>NUCLEOTIDE SEQUENCE [LARGE SCALE GENOMIC DNA]</scope>
    <source>
        <strain evidence="4 5">16CS0831-2</strain>
    </source>
</reference>
<dbReference type="RefSeq" id="WP_024775213.1">
    <property type="nucleotide sequence ID" value="NZ_CP043857.1"/>
</dbReference>
<keyword evidence="3" id="KW-0449">Lipoprotein</keyword>
<accession>A0A5J6RFT7</accession>
<evidence type="ECO:0000313" key="4">
    <source>
        <dbReference type="EMBL" id="TLS97772.1"/>
    </source>
</evidence>
<dbReference type="Gene3D" id="3.10.450.50">
    <property type="match status" value="1"/>
</dbReference>
<proteinExistence type="predicted"/>
<dbReference type="Proteomes" id="UP000509513">
    <property type="component" value="Chromosome"/>
</dbReference>
<dbReference type="OrthoDB" id="598024at2"/>
<keyword evidence="5" id="KW-1185">Reference proteome</keyword>
<protein>
    <submittedName>
        <fullName evidence="3">DUF4878 domain-containing lipoprotein</fullName>
    </submittedName>
    <submittedName>
        <fullName evidence="4">DUF4878 domain-containing protein</fullName>
    </submittedName>
</protein>
<evidence type="ECO:0000313" key="5">
    <source>
        <dbReference type="Proteomes" id="UP000305417"/>
    </source>
</evidence>
<dbReference type="PROSITE" id="PS51257">
    <property type="entry name" value="PROKAR_LIPOPROTEIN"/>
    <property type="match status" value="1"/>
</dbReference>
<evidence type="ECO:0000313" key="6">
    <source>
        <dbReference type="Proteomes" id="UP000509513"/>
    </source>
</evidence>
<gene>
    <name evidence="3" type="ORF">ACBT_1038</name>
    <name evidence="4" type="ORF">FE247_08090</name>
</gene>
<evidence type="ECO:0000256" key="1">
    <source>
        <dbReference type="SAM" id="SignalP"/>
    </source>
</evidence>
<reference evidence="3 6" key="2">
    <citation type="submission" date="2020-05" db="EMBL/GenBank/DDBJ databases">
        <title>Complete genome sequencing of Campylobacter and Arcobacter type strains.</title>
        <authorList>
            <person name="Miller W.G."/>
            <person name="Yee E."/>
        </authorList>
    </citation>
    <scope>NUCLEOTIDE SEQUENCE [LARGE SCALE GENOMIC DNA]</scope>
    <source>
        <strain evidence="3 6">LMG 21996</strain>
    </source>
</reference>
<dbReference type="KEGG" id="acib:ACBT_1038"/>
<keyword evidence="1" id="KW-0732">Signal</keyword>
<dbReference type="Proteomes" id="UP000305417">
    <property type="component" value="Unassembled WGS sequence"/>
</dbReference>
<evidence type="ECO:0000313" key="3">
    <source>
        <dbReference type="EMBL" id="QKJ26950.1"/>
    </source>
</evidence>
<name>A0A5J6RFT7_9BACT</name>
<organism evidence="3 6">
    <name type="scientific">Aliarcobacter cibarius</name>
    <dbReference type="NCBI Taxonomy" id="255507"/>
    <lineage>
        <taxon>Bacteria</taxon>
        <taxon>Pseudomonadati</taxon>
        <taxon>Campylobacterota</taxon>
        <taxon>Epsilonproteobacteria</taxon>
        <taxon>Campylobacterales</taxon>
        <taxon>Arcobacteraceae</taxon>
        <taxon>Aliarcobacter</taxon>
    </lineage>
</organism>
<sequence>MKTTIKVSILALSSAILFTACGGESPKDATEKFYNSLKNGDVATFKKYSTDSTQRLMGLTFTMGCFDKDLKQENELSACMKTIFKDLNSFKVVDVKENSKVNATVIVEEKTKDNVKNNILELEKLEDQWKVSINK</sequence>
<evidence type="ECO:0000259" key="2">
    <source>
        <dbReference type="Pfam" id="PF12870"/>
    </source>
</evidence>